<evidence type="ECO:0000313" key="2">
    <source>
        <dbReference type="EMBL" id="KAK4536363.1"/>
    </source>
</evidence>
<dbReference type="Gene3D" id="3.30.70.60">
    <property type="match status" value="1"/>
</dbReference>
<accession>A0AAV9IWA6</accession>
<sequence>MPYYENLVMASARIGPTELKSLVVRVAETVMQLGGQVSRLRALPSAAPKQLPEAAEGPIWPPSLARDLRMGARQPIRWPSARPLPQPIRTVSRERHREALVFECCAFMAPLALRELQRLLRLDERVLRLVTVRRPLMHALGESAVTEWGLDKSGGDGGVSGVAPDLREPIGALERFVEEFAARHPGNFAVYDGSDGPRRVKRAPAREPPETEPPDA</sequence>
<dbReference type="AlphaFoldDB" id="A0AAV9IWA6"/>
<gene>
    <name evidence="2" type="ORF">CDCA_CDCA08G2388</name>
</gene>
<evidence type="ECO:0000256" key="1">
    <source>
        <dbReference type="SAM" id="MobiDB-lite"/>
    </source>
</evidence>
<feature type="region of interest" description="Disordered" evidence="1">
    <location>
        <begin position="188"/>
        <end position="216"/>
    </location>
</feature>
<reference evidence="2 3" key="1">
    <citation type="submission" date="2022-07" db="EMBL/GenBank/DDBJ databases">
        <title>Genome-wide signatures of adaptation to extreme environments.</title>
        <authorList>
            <person name="Cho C.H."/>
            <person name="Yoon H.S."/>
        </authorList>
    </citation>
    <scope>NUCLEOTIDE SEQUENCE [LARGE SCALE GENOMIC DNA]</scope>
    <source>
        <strain evidence="2 3">DBV 063 E5</strain>
    </source>
</reference>
<dbReference type="Proteomes" id="UP001301350">
    <property type="component" value="Unassembled WGS sequence"/>
</dbReference>
<dbReference type="InterPro" id="IPR014717">
    <property type="entry name" value="Transl_elong_EF1B/ribsomal_bS6"/>
</dbReference>
<protein>
    <submittedName>
        <fullName evidence="2">Uncharacterized protein</fullName>
    </submittedName>
</protein>
<evidence type="ECO:0000313" key="3">
    <source>
        <dbReference type="Proteomes" id="UP001301350"/>
    </source>
</evidence>
<comment type="caution">
    <text evidence="2">The sequence shown here is derived from an EMBL/GenBank/DDBJ whole genome shotgun (WGS) entry which is preliminary data.</text>
</comment>
<proteinExistence type="predicted"/>
<dbReference type="EMBL" id="JANCYW010000008">
    <property type="protein sequence ID" value="KAK4536363.1"/>
    <property type="molecule type" value="Genomic_DNA"/>
</dbReference>
<keyword evidence="3" id="KW-1185">Reference proteome</keyword>
<organism evidence="2 3">
    <name type="scientific">Cyanidium caldarium</name>
    <name type="common">Red alga</name>
    <dbReference type="NCBI Taxonomy" id="2771"/>
    <lineage>
        <taxon>Eukaryota</taxon>
        <taxon>Rhodophyta</taxon>
        <taxon>Bangiophyceae</taxon>
        <taxon>Cyanidiales</taxon>
        <taxon>Cyanidiaceae</taxon>
        <taxon>Cyanidium</taxon>
    </lineage>
</organism>
<name>A0AAV9IWA6_CYACA</name>